<dbReference type="GO" id="GO:0006935">
    <property type="term" value="P:chemotaxis"/>
    <property type="evidence" value="ECO:0007669"/>
    <property type="project" value="InterPro"/>
</dbReference>
<proteinExistence type="predicted"/>
<dbReference type="InterPro" id="IPR036061">
    <property type="entry name" value="CheW-like_dom_sf"/>
</dbReference>
<protein>
    <submittedName>
        <fullName evidence="1">Chemotaxis protein CheW</fullName>
    </submittedName>
</protein>
<feature type="non-terminal residue" evidence="1">
    <location>
        <position position="44"/>
    </location>
</feature>
<dbReference type="GO" id="GO:0007165">
    <property type="term" value="P:signal transduction"/>
    <property type="evidence" value="ECO:0007669"/>
    <property type="project" value="InterPro"/>
</dbReference>
<organism evidence="1">
    <name type="scientific">Symploca sp. SIO1C4</name>
    <dbReference type="NCBI Taxonomy" id="2607765"/>
    <lineage>
        <taxon>Bacteria</taxon>
        <taxon>Bacillati</taxon>
        <taxon>Cyanobacteriota</taxon>
        <taxon>Cyanophyceae</taxon>
        <taxon>Coleofasciculales</taxon>
        <taxon>Coleofasciculaceae</taxon>
        <taxon>Symploca</taxon>
    </lineage>
</organism>
<accession>A0A6B3NB53</accession>
<dbReference type="SUPFAM" id="SSF50341">
    <property type="entry name" value="CheW-like"/>
    <property type="match status" value="1"/>
</dbReference>
<evidence type="ECO:0000313" key="1">
    <source>
        <dbReference type="EMBL" id="NER27812.1"/>
    </source>
</evidence>
<sequence>MKENFYLTFSLNNFLYSISTVCVEEVFPLPELTPITQAGCDIVG</sequence>
<comment type="caution">
    <text evidence="1">The sequence shown here is derived from an EMBL/GenBank/DDBJ whole genome shotgun (WGS) entry which is preliminary data.</text>
</comment>
<dbReference type="EMBL" id="JAAHFQ010000137">
    <property type="protein sequence ID" value="NER27812.1"/>
    <property type="molecule type" value="Genomic_DNA"/>
</dbReference>
<name>A0A6B3NB53_9CYAN</name>
<gene>
    <name evidence="1" type="ORF">F6J89_09300</name>
</gene>
<dbReference type="AlphaFoldDB" id="A0A6B3NB53"/>
<reference evidence="1" key="1">
    <citation type="submission" date="2019-11" db="EMBL/GenBank/DDBJ databases">
        <title>Genomic insights into an expanded diversity of filamentous marine cyanobacteria reveals the extraordinary biosynthetic potential of Moorea and Okeania.</title>
        <authorList>
            <person name="Ferreira Leao T."/>
            <person name="Wang M."/>
            <person name="Moss N."/>
            <person name="Da Silva R."/>
            <person name="Sanders J."/>
            <person name="Nurk S."/>
            <person name="Gurevich A."/>
            <person name="Humphrey G."/>
            <person name="Reher R."/>
            <person name="Zhu Q."/>
            <person name="Belda-Ferre P."/>
            <person name="Glukhov E."/>
            <person name="Rex R."/>
            <person name="Dorrestein P.C."/>
            <person name="Knight R."/>
            <person name="Pevzner P."/>
            <person name="Gerwick W.H."/>
            <person name="Gerwick L."/>
        </authorList>
    </citation>
    <scope>NUCLEOTIDE SEQUENCE</scope>
    <source>
        <strain evidence="1">SIO1C4</strain>
    </source>
</reference>